<dbReference type="InterPro" id="IPR019606">
    <property type="entry name" value="GerMN"/>
</dbReference>
<dbReference type="AlphaFoldDB" id="B7ASY3"/>
<evidence type="ECO:0000259" key="1">
    <source>
        <dbReference type="SMART" id="SM00909"/>
    </source>
</evidence>
<evidence type="ECO:0000313" key="2">
    <source>
        <dbReference type="EMBL" id="EEC57679.1"/>
    </source>
</evidence>
<accession>B7ASY3</accession>
<dbReference type="EMBL" id="ABVQ01000036">
    <property type="protein sequence ID" value="EEC57679.1"/>
    <property type="molecule type" value="Genomic_DNA"/>
</dbReference>
<dbReference type="HOGENOM" id="CLU_073005_0_0_9"/>
<protein>
    <recommendedName>
        <fullName evidence="1">GerMN domain-containing protein</fullName>
    </recommendedName>
</protein>
<dbReference type="SMART" id="SM00909">
    <property type="entry name" value="Germane"/>
    <property type="match status" value="2"/>
</dbReference>
<proteinExistence type="predicted"/>
<feature type="domain" description="GerMN" evidence="1">
    <location>
        <begin position="193"/>
        <end position="279"/>
    </location>
</feature>
<dbReference type="Pfam" id="PF10646">
    <property type="entry name" value="Germane"/>
    <property type="match status" value="2"/>
</dbReference>
<dbReference type="Proteomes" id="UP000003136">
    <property type="component" value="Unassembled WGS sequence"/>
</dbReference>
<reference evidence="2 3" key="1">
    <citation type="submission" date="2008-11" db="EMBL/GenBank/DDBJ databases">
        <title>Draft genome sequence of Bacteroides pectinophilus (ATCC 43243).</title>
        <authorList>
            <person name="Sudarsanam P."/>
            <person name="Ley R."/>
            <person name="Guruge J."/>
            <person name="Turnbaugh P.J."/>
            <person name="Mahowald M."/>
            <person name="Liep D."/>
            <person name="Gordon J."/>
        </authorList>
    </citation>
    <scope>NUCLEOTIDE SEQUENCE [LARGE SCALE GENOMIC DNA]</scope>
    <source>
        <strain evidence="2 3">ATCC 43243</strain>
    </source>
</reference>
<evidence type="ECO:0000313" key="3">
    <source>
        <dbReference type="Proteomes" id="UP000003136"/>
    </source>
</evidence>
<organism evidence="2 3">
    <name type="scientific">[Bacteroides] pectinophilus ATCC 43243</name>
    <dbReference type="NCBI Taxonomy" id="483218"/>
    <lineage>
        <taxon>Bacteria</taxon>
        <taxon>Bacillati</taxon>
        <taxon>Bacillota</taxon>
        <taxon>Clostridia</taxon>
        <taxon>Eubacteriales</taxon>
    </lineage>
</organism>
<dbReference type="eggNOG" id="COG5401">
    <property type="taxonomic scope" value="Bacteria"/>
</dbReference>
<reference evidence="2 3" key="2">
    <citation type="submission" date="2008-11" db="EMBL/GenBank/DDBJ databases">
        <authorList>
            <person name="Fulton L."/>
            <person name="Clifton S."/>
            <person name="Fulton B."/>
            <person name="Xu J."/>
            <person name="Minx P."/>
            <person name="Pepin K.H."/>
            <person name="Johnson M."/>
            <person name="Bhonagiri V."/>
            <person name="Nash W.E."/>
            <person name="Mardis E.R."/>
            <person name="Wilson R.K."/>
        </authorList>
    </citation>
    <scope>NUCLEOTIDE SEQUENCE [LARGE SCALE GENOMIC DNA]</scope>
    <source>
        <strain evidence="2 3">ATCC 43243</strain>
    </source>
</reference>
<comment type="caution">
    <text evidence="2">The sequence shown here is derived from an EMBL/GenBank/DDBJ whole genome shotgun (WGS) entry which is preliminary data.</text>
</comment>
<dbReference type="STRING" id="483218.BACPEC_02191"/>
<sequence length="300" mass="33034">MLAVLSVCVFITVSLTGCGASSSKNQFTIYYVNQERTALAEYKTKLDESADAQALVNEMDKARKKSTFIPARPAYVKVDHVQTDGQNVYIYYTDTYKSMDNATEVLYRAAVVKTLTQLPEVDHVTFYVDGAPATYADGTVIGMMSADDFVEASGSNSADIQSADIKLYFANAKGDKLIPMDMNVTYNKNVPIERVVVEQLINGPGISGYYRTLPANVKLLGISVTDGTCYVNLDSTFIDGMVNAAEMVPVYSIVNSLCDIPQIDRVQILINGESNRMYRESISLETKFTNNEDIVQKTGE</sequence>
<keyword evidence="3" id="KW-1185">Reference proteome</keyword>
<name>B7ASY3_9FIRM</name>
<gene>
    <name evidence="2" type="ORF">BACPEC_02191</name>
</gene>
<feature type="domain" description="GerMN" evidence="1">
    <location>
        <begin position="52"/>
        <end position="137"/>
    </location>
</feature>